<dbReference type="PANTHER" id="PTHR22916:SF3">
    <property type="entry name" value="UDP-GLCNAC:BETAGAL BETA-1,3-N-ACETYLGLUCOSAMINYLTRANSFERASE-LIKE PROTEIN 1"/>
    <property type="match status" value="1"/>
</dbReference>
<dbReference type="AlphaFoldDB" id="A0A2Z4RTD3"/>
<dbReference type="Proteomes" id="UP000250299">
    <property type="component" value="Chromosome"/>
</dbReference>
<dbReference type="GO" id="GO:0016758">
    <property type="term" value="F:hexosyltransferase activity"/>
    <property type="evidence" value="ECO:0007669"/>
    <property type="project" value="UniProtKB-ARBA"/>
</dbReference>
<dbReference type="PANTHER" id="PTHR22916">
    <property type="entry name" value="GLYCOSYLTRANSFERASE"/>
    <property type="match status" value="1"/>
</dbReference>
<sequence>MSLSNNDNLMTEEFMPRVSIVIPVYNGADFLAESIQSALDQTYADVEVIVVNDGSNDAGATERVARSFGDSICYFEKSNGGVASALNLAIQHMTGEYFSWLSHDDLYAEDKIARQIAFLSAHEPERTIVYSDYFIFTGIEKNKVTRINMPTVQPEFFRYWITAQSALHGCSLLIPRAAFDVAGSFHEGLRTTQDYELWFRMAGMYHFLHLPEALISARSHINQDTHRIADVAFSEAGDLYLGFVKSMVPAEIPGQSPSEIGVNYLRLASSLWQRGFNDAAAYSVKMARQYGVSITEVLGSQLIAVFTRSLRRYARAVLTPQSRQAIRRAIMCLAPSHRGR</sequence>
<dbReference type="SUPFAM" id="SSF53448">
    <property type="entry name" value="Nucleotide-diphospho-sugar transferases"/>
    <property type="match status" value="1"/>
</dbReference>
<dbReference type="Pfam" id="PF00535">
    <property type="entry name" value="Glycos_transf_2"/>
    <property type="match status" value="1"/>
</dbReference>
<dbReference type="InterPro" id="IPR029044">
    <property type="entry name" value="Nucleotide-diphossugar_trans"/>
</dbReference>
<dbReference type="EMBL" id="CP029693">
    <property type="protein sequence ID" value="AWY43548.1"/>
    <property type="molecule type" value="Genomic_DNA"/>
</dbReference>
<feature type="domain" description="Glycosyltransferase 2-like" evidence="2">
    <location>
        <begin position="19"/>
        <end position="146"/>
    </location>
</feature>
<evidence type="ECO:0000313" key="3">
    <source>
        <dbReference type="EMBL" id="AWY43548.1"/>
    </source>
</evidence>
<evidence type="ECO:0000313" key="4">
    <source>
        <dbReference type="Proteomes" id="UP000250299"/>
    </source>
</evidence>
<organism evidence="3 4">
    <name type="scientific">Pseudomonas putida</name>
    <name type="common">Arthrobacter siderocapsulatus</name>
    <dbReference type="NCBI Taxonomy" id="303"/>
    <lineage>
        <taxon>Bacteria</taxon>
        <taxon>Pseudomonadati</taxon>
        <taxon>Pseudomonadota</taxon>
        <taxon>Gammaproteobacteria</taxon>
        <taxon>Pseudomonadales</taxon>
        <taxon>Pseudomonadaceae</taxon>
        <taxon>Pseudomonas</taxon>
    </lineage>
</organism>
<accession>A0A2Z4RTD3</accession>
<keyword evidence="1" id="KW-1003">Cell membrane</keyword>
<reference evidence="3 4" key="1">
    <citation type="submission" date="2018-05" db="EMBL/GenBank/DDBJ databases">
        <title>Whole genome sequence of Pseudomonas putida JBC17.</title>
        <authorList>
            <person name="Lee Y.H."/>
            <person name="David K."/>
        </authorList>
    </citation>
    <scope>NUCLEOTIDE SEQUENCE [LARGE SCALE GENOMIC DNA]</scope>
    <source>
        <strain evidence="3 4">JBC17</strain>
    </source>
</reference>
<evidence type="ECO:0000256" key="1">
    <source>
        <dbReference type="ARBA" id="ARBA00022519"/>
    </source>
</evidence>
<dbReference type="InterPro" id="IPR001173">
    <property type="entry name" value="Glyco_trans_2-like"/>
</dbReference>
<keyword evidence="1" id="KW-0472">Membrane</keyword>
<name>A0A2Z4RTD3_PSEPU</name>
<keyword evidence="1" id="KW-0997">Cell inner membrane</keyword>
<proteinExistence type="predicted"/>
<dbReference type="OrthoDB" id="8742915at2"/>
<evidence type="ECO:0000259" key="2">
    <source>
        <dbReference type="Pfam" id="PF00535"/>
    </source>
</evidence>
<keyword evidence="3" id="KW-0808">Transferase</keyword>
<dbReference type="Gene3D" id="3.90.550.10">
    <property type="entry name" value="Spore Coat Polysaccharide Biosynthesis Protein SpsA, Chain A"/>
    <property type="match status" value="1"/>
</dbReference>
<protein>
    <submittedName>
        <fullName evidence="3">Glycosyltransferase</fullName>
    </submittedName>
</protein>
<gene>
    <name evidence="3" type="ORF">DKY63_27955</name>
</gene>